<sequence length="84" mass="10148">MHILSLKTREQYNCSEDYHSSYNIIIYDQLEKFKDTEKISSSVLSMYKWFQQEMISQAIIYYFAPINGSQLMDYLKFRVQLTIK</sequence>
<dbReference type="AlphaFoldDB" id="A0A3M7PUH2"/>
<evidence type="ECO:0000313" key="1">
    <source>
        <dbReference type="EMBL" id="RNA02405.1"/>
    </source>
</evidence>
<reference evidence="1 2" key="1">
    <citation type="journal article" date="2018" name="Sci. Rep.">
        <title>Genomic signatures of local adaptation to the degree of environmental predictability in rotifers.</title>
        <authorList>
            <person name="Franch-Gras L."/>
            <person name="Hahn C."/>
            <person name="Garcia-Roger E.M."/>
            <person name="Carmona M.J."/>
            <person name="Serra M."/>
            <person name="Gomez A."/>
        </authorList>
    </citation>
    <scope>NUCLEOTIDE SEQUENCE [LARGE SCALE GENOMIC DNA]</scope>
    <source>
        <strain evidence="1">HYR1</strain>
    </source>
</reference>
<protein>
    <submittedName>
        <fullName evidence="1">Uncharacterized protein</fullName>
    </submittedName>
</protein>
<dbReference type="Proteomes" id="UP000276133">
    <property type="component" value="Unassembled WGS sequence"/>
</dbReference>
<name>A0A3M7PUH2_BRAPC</name>
<evidence type="ECO:0000313" key="2">
    <source>
        <dbReference type="Proteomes" id="UP000276133"/>
    </source>
</evidence>
<accession>A0A3M7PUH2</accession>
<organism evidence="1 2">
    <name type="scientific">Brachionus plicatilis</name>
    <name type="common">Marine rotifer</name>
    <name type="synonym">Brachionus muelleri</name>
    <dbReference type="NCBI Taxonomy" id="10195"/>
    <lineage>
        <taxon>Eukaryota</taxon>
        <taxon>Metazoa</taxon>
        <taxon>Spiralia</taxon>
        <taxon>Gnathifera</taxon>
        <taxon>Rotifera</taxon>
        <taxon>Eurotatoria</taxon>
        <taxon>Monogononta</taxon>
        <taxon>Pseudotrocha</taxon>
        <taxon>Ploima</taxon>
        <taxon>Brachionidae</taxon>
        <taxon>Brachionus</taxon>
    </lineage>
</organism>
<gene>
    <name evidence="1" type="ORF">BpHYR1_037804</name>
</gene>
<comment type="caution">
    <text evidence="1">The sequence shown here is derived from an EMBL/GenBank/DDBJ whole genome shotgun (WGS) entry which is preliminary data.</text>
</comment>
<dbReference type="EMBL" id="REGN01008903">
    <property type="protein sequence ID" value="RNA02405.1"/>
    <property type="molecule type" value="Genomic_DNA"/>
</dbReference>
<proteinExistence type="predicted"/>
<keyword evidence="2" id="KW-1185">Reference proteome</keyword>